<name>A0A1J8Q6B3_9AGAM</name>
<evidence type="ECO:0000256" key="1">
    <source>
        <dbReference type="ARBA" id="ARBA00023015"/>
    </source>
</evidence>
<comment type="caution">
    <text evidence="4">The sequence shown here is derived from an EMBL/GenBank/DDBJ whole genome shotgun (WGS) entry which is preliminary data.</text>
</comment>
<dbReference type="Proteomes" id="UP000183567">
    <property type="component" value="Unassembled WGS sequence"/>
</dbReference>
<evidence type="ECO:0000313" key="4">
    <source>
        <dbReference type="EMBL" id="OJA15507.1"/>
    </source>
</evidence>
<dbReference type="STRING" id="180088.A0A1J8Q6B3"/>
<protein>
    <recommendedName>
        <fullName evidence="3">SET domain-containing protein</fullName>
    </recommendedName>
</protein>
<dbReference type="Pfam" id="PF00856">
    <property type="entry name" value="SET"/>
    <property type="match status" value="1"/>
</dbReference>
<keyword evidence="1" id="KW-0805">Transcription regulation</keyword>
<accession>A0A1J8Q6B3</accession>
<dbReference type="PANTHER" id="PTHR45747">
    <property type="entry name" value="HISTONE-LYSINE N-METHYLTRANSFERASE E(Z)"/>
    <property type="match status" value="1"/>
</dbReference>
<dbReference type="GO" id="GO:0046976">
    <property type="term" value="F:histone H3K27 methyltransferase activity"/>
    <property type="evidence" value="ECO:0007669"/>
    <property type="project" value="TreeGrafter"/>
</dbReference>
<dbReference type="InterPro" id="IPR046341">
    <property type="entry name" value="SET_dom_sf"/>
</dbReference>
<sequence>MEPIDGIMIDKRVESVFAEVLAEFRDWKVKYSKHLLRPLSIGKRVPSIPTSSDSSNIDGDSDTEQRLVQQVTVTSYSEDGTPASTSTISLQVIRAEVLEPHEPYESCAPISRNVFKGDDDDRMAFIPFADDATFDHVDHTLCYSSLAWQEDYDPDLEVISLEAAYRLHTVHHLPYEDIDSTGVLPFKLFSSPRKPGLFTLSRRRDLLIWKGTTIPHSYEFPSSFPSPNNLRRRLERINALFCPSLNCIEPLCTVHVEFNPMPPPRKPTIRLSELLNRVERPCEAGCFLQIGAVDLPPQWSEDDISSLKTILDIEPDMVPCDHAELCLKPCHEVLYYRKLLYPDPDELQIEYPNEEIKGKPSSLEFRDLETSFCANSQIQQGHFKELEVKKSKWGLGVFLLEPAKLGDLIVEYVGELIYEETFDSRGEVAGHRGRSYVFGLNEALSLDSSYMGNPSRFVDHVGTSSASGETQCNCRALVRLVNGEHRIGIFAVKNMEAGTEVLIDYGSAFFTR</sequence>
<dbReference type="PANTHER" id="PTHR45747:SF4">
    <property type="entry name" value="HISTONE-LYSINE N-METHYLTRANSFERASE E(Z)"/>
    <property type="match status" value="1"/>
</dbReference>
<dbReference type="Gene3D" id="2.170.270.10">
    <property type="entry name" value="SET domain"/>
    <property type="match status" value="1"/>
</dbReference>
<gene>
    <name evidence="4" type="ORF">AZE42_08258</name>
</gene>
<evidence type="ECO:0000313" key="5">
    <source>
        <dbReference type="Proteomes" id="UP000183567"/>
    </source>
</evidence>
<dbReference type="AlphaFoldDB" id="A0A1J8Q6B3"/>
<dbReference type="PROSITE" id="PS50280">
    <property type="entry name" value="SET"/>
    <property type="match status" value="1"/>
</dbReference>
<dbReference type="OrthoDB" id="6141102at2759"/>
<feature type="domain" description="SET" evidence="3">
    <location>
        <begin position="384"/>
        <end position="506"/>
    </location>
</feature>
<dbReference type="InterPro" id="IPR045318">
    <property type="entry name" value="EZH1/2-like"/>
</dbReference>
<dbReference type="SMART" id="SM00317">
    <property type="entry name" value="SET"/>
    <property type="match status" value="1"/>
</dbReference>
<keyword evidence="2" id="KW-0804">Transcription</keyword>
<dbReference type="GO" id="GO:0003682">
    <property type="term" value="F:chromatin binding"/>
    <property type="evidence" value="ECO:0007669"/>
    <property type="project" value="TreeGrafter"/>
</dbReference>
<dbReference type="SUPFAM" id="SSF82199">
    <property type="entry name" value="SET domain"/>
    <property type="match status" value="1"/>
</dbReference>
<dbReference type="GO" id="GO:0005634">
    <property type="term" value="C:nucleus"/>
    <property type="evidence" value="ECO:0007669"/>
    <property type="project" value="TreeGrafter"/>
</dbReference>
<keyword evidence="5" id="KW-1185">Reference proteome</keyword>
<dbReference type="GO" id="GO:0031507">
    <property type="term" value="P:heterochromatin formation"/>
    <property type="evidence" value="ECO:0007669"/>
    <property type="project" value="TreeGrafter"/>
</dbReference>
<evidence type="ECO:0000256" key="2">
    <source>
        <dbReference type="ARBA" id="ARBA00023163"/>
    </source>
</evidence>
<reference evidence="4 5" key="1">
    <citation type="submission" date="2016-03" db="EMBL/GenBank/DDBJ databases">
        <title>Comparative genomics of the ectomycorrhizal sister species Rhizopogon vinicolor and Rhizopogon vesiculosus (Basidiomycota: Boletales) reveals a divergence of the mating type B locus.</title>
        <authorList>
            <person name="Mujic A.B."/>
            <person name="Kuo A."/>
            <person name="Tritt A."/>
            <person name="Lipzen A."/>
            <person name="Chen C."/>
            <person name="Johnson J."/>
            <person name="Sharma A."/>
            <person name="Barry K."/>
            <person name="Grigoriev I.V."/>
            <person name="Spatafora J.W."/>
        </authorList>
    </citation>
    <scope>NUCLEOTIDE SEQUENCE [LARGE SCALE GENOMIC DNA]</scope>
    <source>
        <strain evidence="4 5">AM-OR11-056</strain>
    </source>
</reference>
<dbReference type="InterPro" id="IPR001214">
    <property type="entry name" value="SET_dom"/>
</dbReference>
<proteinExistence type="predicted"/>
<evidence type="ECO:0000259" key="3">
    <source>
        <dbReference type="PROSITE" id="PS50280"/>
    </source>
</evidence>
<dbReference type="EMBL" id="LVVM01003094">
    <property type="protein sequence ID" value="OJA15507.1"/>
    <property type="molecule type" value="Genomic_DNA"/>
</dbReference>
<organism evidence="4 5">
    <name type="scientific">Rhizopogon vesiculosus</name>
    <dbReference type="NCBI Taxonomy" id="180088"/>
    <lineage>
        <taxon>Eukaryota</taxon>
        <taxon>Fungi</taxon>
        <taxon>Dikarya</taxon>
        <taxon>Basidiomycota</taxon>
        <taxon>Agaricomycotina</taxon>
        <taxon>Agaricomycetes</taxon>
        <taxon>Agaricomycetidae</taxon>
        <taxon>Boletales</taxon>
        <taxon>Suillineae</taxon>
        <taxon>Rhizopogonaceae</taxon>
        <taxon>Rhizopogon</taxon>
    </lineage>
</organism>